<accession>A0A1I7UFB1</accession>
<evidence type="ECO:0000313" key="4">
    <source>
        <dbReference type="Proteomes" id="UP000095282"/>
    </source>
</evidence>
<feature type="region of interest" description="Disordered" evidence="2">
    <location>
        <begin position="267"/>
        <end position="291"/>
    </location>
</feature>
<feature type="compositionally biased region" description="Polar residues" evidence="2">
    <location>
        <begin position="510"/>
        <end position="527"/>
    </location>
</feature>
<dbReference type="Pfam" id="PF08174">
    <property type="entry name" value="Anillin"/>
    <property type="match status" value="1"/>
</dbReference>
<feature type="region of interest" description="Disordered" evidence="2">
    <location>
        <begin position="585"/>
        <end position="605"/>
    </location>
</feature>
<dbReference type="WBParaSite" id="Csp11.Scaffold629.g8741.t1">
    <property type="protein sequence ID" value="Csp11.Scaffold629.g8741.t1"/>
    <property type="gene ID" value="Csp11.Scaffold629.g8741"/>
</dbReference>
<dbReference type="PANTHER" id="PTHR21538">
    <property type="entry name" value="ANILLIN/RHOTEKIN RTKN"/>
    <property type="match status" value="1"/>
</dbReference>
<name>A0A1I7UFB1_9PELO</name>
<feature type="region of interest" description="Disordered" evidence="2">
    <location>
        <begin position="498"/>
        <end position="559"/>
    </location>
</feature>
<evidence type="ECO:0000313" key="5">
    <source>
        <dbReference type="WBParaSite" id="Csp11.Scaffold629.g8741.t1"/>
    </source>
</evidence>
<dbReference type="InterPro" id="IPR011993">
    <property type="entry name" value="PH-like_dom_sf"/>
</dbReference>
<feature type="domain" description="PH" evidence="3">
    <location>
        <begin position="977"/>
        <end position="1095"/>
    </location>
</feature>
<feature type="compositionally biased region" description="Basic and acidic residues" evidence="2">
    <location>
        <begin position="8"/>
        <end position="27"/>
    </location>
</feature>
<dbReference type="GO" id="GO:0005826">
    <property type="term" value="C:actomyosin contractile ring"/>
    <property type="evidence" value="ECO:0007669"/>
    <property type="project" value="TreeGrafter"/>
</dbReference>
<dbReference type="STRING" id="1561998.A0A1I7UFB1"/>
<feature type="compositionally biased region" description="Acidic residues" evidence="2">
    <location>
        <begin position="621"/>
        <end position="642"/>
    </location>
</feature>
<dbReference type="AlphaFoldDB" id="A0A1I7UFB1"/>
<feature type="coiled-coil region" evidence="1">
    <location>
        <begin position="718"/>
        <end position="745"/>
    </location>
</feature>
<dbReference type="Pfam" id="PF00169">
    <property type="entry name" value="PH"/>
    <property type="match status" value="1"/>
</dbReference>
<evidence type="ECO:0000256" key="1">
    <source>
        <dbReference type="SAM" id="Coils"/>
    </source>
</evidence>
<dbReference type="GO" id="GO:0031106">
    <property type="term" value="P:septin ring organization"/>
    <property type="evidence" value="ECO:0007669"/>
    <property type="project" value="TreeGrafter"/>
</dbReference>
<dbReference type="GO" id="GO:0000915">
    <property type="term" value="P:actomyosin contractile ring assembly"/>
    <property type="evidence" value="ECO:0007669"/>
    <property type="project" value="TreeGrafter"/>
</dbReference>
<feature type="region of interest" description="Disordered" evidence="2">
    <location>
        <begin position="621"/>
        <end position="654"/>
    </location>
</feature>
<reference evidence="5" key="1">
    <citation type="submission" date="2016-11" db="UniProtKB">
        <authorList>
            <consortium name="WormBaseParasite"/>
        </authorList>
    </citation>
    <scope>IDENTIFICATION</scope>
</reference>
<feature type="region of interest" description="Disordered" evidence="2">
    <location>
        <begin position="1"/>
        <end position="91"/>
    </location>
</feature>
<dbReference type="PROSITE" id="PS50003">
    <property type="entry name" value="PH_DOMAIN"/>
    <property type="match status" value="1"/>
</dbReference>
<feature type="compositionally biased region" description="Low complexity" evidence="2">
    <location>
        <begin position="277"/>
        <end position="287"/>
    </location>
</feature>
<feature type="compositionally biased region" description="Acidic residues" evidence="2">
    <location>
        <begin position="536"/>
        <end position="547"/>
    </location>
</feature>
<dbReference type="eggNOG" id="KOG3640">
    <property type="taxonomic scope" value="Eukaryota"/>
</dbReference>
<keyword evidence="4" id="KW-1185">Reference proteome</keyword>
<dbReference type="InterPro" id="IPR037840">
    <property type="entry name" value="PH_Anillin"/>
</dbReference>
<dbReference type="Proteomes" id="UP000095282">
    <property type="component" value="Unplaced"/>
</dbReference>
<keyword evidence="1" id="KW-0175">Coiled coil</keyword>
<organism evidence="4 5">
    <name type="scientific">Caenorhabditis tropicalis</name>
    <dbReference type="NCBI Taxonomy" id="1561998"/>
    <lineage>
        <taxon>Eukaryota</taxon>
        <taxon>Metazoa</taxon>
        <taxon>Ecdysozoa</taxon>
        <taxon>Nematoda</taxon>
        <taxon>Chromadorea</taxon>
        <taxon>Rhabditida</taxon>
        <taxon>Rhabditina</taxon>
        <taxon>Rhabditomorpha</taxon>
        <taxon>Rhabditoidea</taxon>
        <taxon>Rhabditidae</taxon>
        <taxon>Peloderinae</taxon>
        <taxon>Caenorhabditis</taxon>
    </lineage>
</organism>
<proteinExistence type="predicted"/>
<dbReference type="InterPro" id="IPR001849">
    <property type="entry name" value="PH_domain"/>
</dbReference>
<dbReference type="PANTHER" id="PTHR21538:SF11">
    <property type="entry name" value="ANILLIN-LIKE PROTEIN 1"/>
    <property type="match status" value="1"/>
</dbReference>
<dbReference type="InterPro" id="IPR051364">
    <property type="entry name" value="Cytokinesis/Rho-signaling"/>
</dbReference>
<sequence>MENQFDNIMDRIRARQHEMSGGEETKENAAATQKPIKQEEPTPSSPTKVFGISTKSNDPVYLRPGEPKETTPKSSVSEESKSSTTKKPSRFSMLAQEQEDFEFDYTSQYNKPKEAYMKGRSPRMSIGETRPSVLCAPAGAAKIRSPAKVLEVPKNGPEIALGMSDFEARRIKFAQPISNVNYLPNESSIFSGGSSSANDMSTVLGGSAEMMNVTTSSLSCGEISLNQHVTHENTMINAQSCDNREAILRNMDNMSQDEYGAHTFMRKKTQPTPSTPPKASTTVSSTKTAHERFQPPTNIHALISSPKPFSKEIAGKSVYSPVHFTPRSTSSPKTTVVETVLSPSKTAALEGSVATTRRMQFEKQMTQNTNYFNPPAAPVPTPRHVAPIQSTPHHPYQAQKKNLFPTVQKTLAAKPLVATAPIPVQTQWRGQANTPVVQGARAEDKTAGNQLVGAGAGKLKNLKSRWEFCSTTGTPIHPDATEDSLIATAIKMKETAIPNRIGHRSYGYQPKSSNPQPTRSSTASPSAKTIRKEDYVEYEDDEDVFEEDPSRQNSDDEILDDIECTDTSRFIDNAFGFMEATGVTGTTTPSPFREAPLAKQEESPISPVKNLRKEVIEEEIVQECSDDDDTEVVTPPQDEESSGDSAPALSQKNDSQLAYSVSFYRKVQRERVGETINPLSSVSPSAPVVSLTSPQKLKQLTTPSVGAARIMEPANEAIHRLNKAIKIEEEQVMQSQRALAAARAAGFRGSREEFEAQWALLVHVEKHKALNSEIIRMQRDGPRIIDGPRGNFTIVNVSVSLNREVVQQNIESSGKLEEIHYFVAILRYADQVDVSKMVTSDTGINRRGVLEFLTPMKLTSIPPDFKATLEICGQRSSRESVTHEQKFNLKGATMKAKNRPTFLGGGSTSSGNQSLFSSKDQTLPTAPSASTKFLSLATIQLDINCRGREIRTLADPQYPLGTELLLKVRKEAVDGADIVFDGFLSMYQRTNEGLGSWTRYFCLLENGEMKFWRHPEDEKTKGYLVLMDLSTCCNSEGASLVQETCPYPNSFYVDVWVPEENSTDPRAVTKLRVMLAADTPKELQEWLSVINSTSRQLCTWRNPYRTN</sequence>
<dbReference type="Gene3D" id="2.30.29.30">
    <property type="entry name" value="Pleckstrin-homology domain (PH domain)/Phosphotyrosine-binding domain (PTB)"/>
    <property type="match status" value="1"/>
</dbReference>
<dbReference type="InterPro" id="IPR012966">
    <property type="entry name" value="AHD"/>
</dbReference>
<feature type="compositionally biased region" description="Polar residues" evidence="2">
    <location>
        <begin position="41"/>
        <end position="57"/>
    </location>
</feature>
<dbReference type="GO" id="GO:0000281">
    <property type="term" value="P:mitotic cytokinesis"/>
    <property type="evidence" value="ECO:0007669"/>
    <property type="project" value="TreeGrafter"/>
</dbReference>
<evidence type="ECO:0000256" key="2">
    <source>
        <dbReference type="SAM" id="MobiDB-lite"/>
    </source>
</evidence>
<dbReference type="SMART" id="SM00233">
    <property type="entry name" value="PH"/>
    <property type="match status" value="1"/>
</dbReference>
<evidence type="ECO:0000259" key="3">
    <source>
        <dbReference type="PROSITE" id="PS50003"/>
    </source>
</evidence>
<dbReference type="SUPFAM" id="SSF50729">
    <property type="entry name" value="PH domain-like"/>
    <property type="match status" value="1"/>
</dbReference>
<feature type="compositionally biased region" description="Basic and acidic residues" evidence="2">
    <location>
        <begin position="65"/>
        <end position="81"/>
    </location>
</feature>
<protein>
    <submittedName>
        <fullName evidence="5">PH domain-containing protein</fullName>
    </submittedName>
</protein>
<dbReference type="CDD" id="cd01263">
    <property type="entry name" value="PH_anillin"/>
    <property type="match status" value="1"/>
</dbReference>